<dbReference type="PROSITE" id="PS01215">
    <property type="entry name" value="MRP"/>
    <property type="match status" value="1"/>
</dbReference>
<evidence type="ECO:0000256" key="6">
    <source>
        <dbReference type="HAMAP-Rule" id="MF_02040"/>
    </source>
</evidence>
<protein>
    <recommendedName>
        <fullName evidence="6">Iron-sulfur cluster carrier protein</fullName>
    </recommendedName>
</protein>
<comment type="caution">
    <text evidence="8">The sequence shown here is derived from an EMBL/GenBank/DDBJ whole genome shotgun (WGS) entry which is preliminary data.</text>
</comment>
<evidence type="ECO:0000256" key="1">
    <source>
        <dbReference type="ARBA" id="ARBA00022723"/>
    </source>
</evidence>
<dbReference type="InterPro" id="IPR000808">
    <property type="entry name" value="Mrp-like_CS"/>
</dbReference>
<evidence type="ECO:0000256" key="3">
    <source>
        <dbReference type="ARBA" id="ARBA00022840"/>
    </source>
</evidence>
<dbReference type="PANTHER" id="PTHR42961:SF2">
    <property type="entry name" value="IRON-SULFUR PROTEIN NUBPL"/>
    <property type="match status" value="1"/>
</dbReference>
<dbReference type="InterPro" id="IPR033756">
    <property type="entry name" value="YlxH/NBP35"/>
</dbReference>
<dbReference type="AlphaFoldDB" id="A0A4R5VJC0"/>
<keyword evidence="1 6" id="KW-0479">Metal-binding</keyword>
<dbReference type="GO" id="GO:0140663">
    <property type="term" value="F:ATP-dependent FeS chaperone activity"/>
    <property type="evidence" value="ECO:0007669"/>
    <property type="project" value="InterPro"/>
</dbReference>
<dbReference type="SUPFAM" id="SSF52540">
    <property type="entry name" value="P-loop containing nucleoside triphosphate hydrolases"/>
    <property type="match status" value="1"/>
</dbReference>
<dbReference type="EMBL" id="SMYO01000019">
    <property type="protein sequence ID" value="TDK57243.1"/>
    <property type="molecule type" value="Genomic_DNA"/>
</dbReference>
<keyword evidence="3 6" id="KW-0067">ATP-binding</keyword>
<gene>
    <name evidence="8" type="ORF">E2K98_25405</name>
    <name evidence="7" type="ORF">RCG21_03405</name>
</gene>
<reference evidence="8 9" key="1">
    <citation type="submission" date="2019-03" db="EMBL/GenBank/DDBJ databases">
        <title>Bacillus niacini sp. nov. a Nicotinate-Metabolizing Mesophile Isolated from Soil.</title>
        <authorList>
            <person name="Zhang G."/>
        </authorList>
    </citation>
    <scope>NUCLEOTIDE SEQUENCE [LARGE SCALE GENOMIC DNA]</scope>
    <source>
        <strain evidence="8 9">WN066</strain>
    </source>
</reference>
<dbReference type="GO" id="GO:0016887">
    <property type="term" value="F:ATP hydrolysis activity"/>
    <property type="evidence" value="ECO:0007669"/>
    <property type="project" value="UniProtKB-UniRule"/>
</dbReference>
<dbReference type="Proteomes" id="UP000295132">
    <property type="component" value="Unassembled WGS sequence"/>
</dbReference>
<feature type="binding site" evidence="6">
    <location>
        <begin position="115"/>
        <end position="122"/>
    </location>
    <ligand>
        <name>ATP</name>
        <dbReference type="ChEBI" id="CHEBI:30616"/>
    </ligand>
</feature>
<proteinExistence type="inferred from homology"/>
<evidence type="ECO:0000256" key="5">
    <source>
        <dbReference type="ARBA" id="ARBA00023014"/>
    </source>
</evidence>
<comment type="subunit">
    <text evidence="6">Homodimer.</text>
</comment>
<keyword evidence="5 6" id="KW-0411">Iron-sulfur</keyword>
<evidence type="ECO:0000256" key="4">
    <source>
        <dbReference type="ARBA" id="ARBA00023004"/>
    </source>
</evidence>
<keyword evidence="6" id="KW-0378">Hydrolase</keyword>
<dbReference type="PANTHER" id="PTHR42961">
    <property type="entry name" value="IRON-SULFUR PROTEIN NUBPL"/>
    <property type="match status" value="1"/>
</dbReference>
<dbReference type="InterPro" id="IPR019591">
    <property type="entry name" value="Mrp/NBP35_ATP-bd"/>
</dbReference>
<dbReference type="RefSeq" id="WP_133339192.1">
    <property type="nucleotide sequence ID" value="NZ_JAVGVR010000001.1"/>
</dbReference>
<dbReference type="GO" id="GO:0005524">
    <property type="term" value="F:ATP binding"/>
    <property type="evidence" value="ECO:0007669"/>
    <property type="project" value="UniProtKB-UniRule"/>
</dbReference>
<dbReference type="EMBL" id="JAVGVR010000001">
    <property type="protein sequence ID" value="MDQ6595484.1"/>
    <property type="molecule type" value="Genomic_DNA"/>
</dbReference>
<evidence type="ECO:0000313" key="8">
    <source>
        <dbReference type="EMBL" id="TDK57243.1"/>
    </source>
</evidence>
<dbReference type="FunFam" id="3.40.50.300:FF:001099">
    <property type="entry name" value="Iron-sulfur cluster carrier protein"/>
    <property type="match status" value="1"/>
</dbReference>
<dbReference type="GO" id="GO:0016226">
    <property type="term" value="P:iron-sulfur cluster assembly"/>
    <property type="evidence" value="ECO:0007669"/>
    <property type="project" value="InterPro"/>
</dbReference>
<evidence type="ECO:0000313" key="10">
    <source>
        <dbReference type="Proteomes" id="UP001178888"/>
    </source>
</evidence>
<dbReference type="Gene3D" id="3.40.50.300">
    <property type="entry name" value="P-loop containing nucleotide triphosphate hydrolases"/>
    <property type="match status" value="1"/>
</dbReference>
<name>A0A4R5VJC0_9BACI</name>
<dbReference type="Pfam" id="PF10609">
    <property type="entry name" value="ParA"/>
    <property type="match status" value="1"/>
</dbReference>
<keyword evidence="2 6" id="KW-0547">Nucleotide-binding</keyword>
<dbReference type="GO" id="GO:0046872">
    <property type="term" value="F:metal ion binding"/>
    <property type="evidence" value="ECO:0007669"/>
    <property type="project" value="UniProtKB-KW"/>
</dbReference>
<dbReference type="Proteomes" id="UP001178888">
    <property type="component" value="Unassembled WGS sequence"/>
</dbReference>
<comment type="similarity">
    <text evidence="6">Belongs to the Mrp/NBP35 ATP-binding proteins family.</text>
</comment>
<evidence type="ECO:0000313" key="9">
    <source>
        <dbReference type="Proteomes" id="UP000295132"/>
    </source>
</evidence>
<dbReference type="HAMAP" id="MF_02040">
    <property type="entry name" value="Mrp_NBP35"/>
    <property type="match status" value="1"/>
</dbReference>
<accession>A0A4R5VJC0</accession>
<keyword evidence="4 6" id="KW-0408">Iron</keyword>
<comment type="function">
    <text evidence="6">Binds and transfers iron-sulfur (Fe-S) clusters to target apoproteins. Can hydrolyze ATP.</text>
</comment>
<sequence>MLTEAKIREIVGSLKEPFLHKTLAELNAIEEIKIKEEKNHVSIKVDIAKTGTAEQLQLQTQIVNVLKEAGAATVGIRFGELSEEVLAANRNAVEETEDKGLLSSKNTTFIAIASGKGGVGKSTVSVNLAIALARLGKKVGLIDADIYGFSVPDMMGITKRPVVRGEKIIPVERFGVQVISMGFFVEDNAPIIWRGPMLGKMLNSFFNEVEWGAVDYLLLDLPPGTGDVALDVHTMLPACKEIIVTTPHPTAAFVAARAGAMAVRTEHEILGVIENMAYFESKLTGEKEYVFGRGGGDKLAEELNTEILGRLPLNQPDWNAEDFAPSVYQEDHPIGKIYLEIAEKMTSLLKK</sequence>
<evidence type="ECO:0000313" key="7">
    <source>
        <dbReference type="EMBL" id="MDQ6595484.1"/>
    </source>
</evidence>
<organism evidence="8 9">
    <name type="scientific">Bacillus salipaludis</name>
    <dbReference type="NCBI Taxonomy" id="2547811"/>
    <lineage>
        <taxon>Bacteria</taxon>
        <taxon>Bacillati</taxon>
        <taxon>Bacillota</taxon>
        <taxon>Bacilli</taxon>
        <taxon>Bacillales</taxon>
        <taxon>Bacillaceae</taxon>
        <taxon>Bacillus</taxon>
    </lineage>
</organism>
<reference evidence="7" key="2">
    <citation type="submission" date="2023-08" db="EMBL/GenBank/DDBJ databases">
        <title>Nitrogen cycling bacteria in agricultural field soils.</title>
        <authorList>
            <person name="Jang J."/>
        </authorList>
    </citation>
    <scope>NUCLEOTIDE SEQUENCE</scope>
    <source>
        <strain evidence="7">PS3-36</strain>
    </source>
</reference>
<dbReference type="InterPro" id="IPR027417">
    <property type="entry name" value="P-loop_NTPase"/>
</dbReference>
<dbReference type="CDD" id="cd02037">
    <property type="entry name" value="Mrp_NBP35"/>
    <property type="match status" value="1"/>
</dbReference>
<dbReference type="InterPro" id="IPR044304">
    <property type="entry name" value="NUBPL-like"/>
</dbReference>
<dbReference type="GO" id="GO:0051539">
    <property type="term" value="F:4 iron, 4 sulfur cluster binding"/>
    <property type="evidence" value="ECO:0007669"/>
    <property type="project" value="TreeGrafter"/>
</dbReference>
<keyword evidence="10" id="KW-1185">Reference proteome</keyword>
<evidence type="ECO:0000256" key="2">
    <source>
        <dbReference type="ARBA" id="ARBA00022741"/>
    </source>
</evidence>